<comment type="caution">
    <text evidence="2">The sequence shown here is derived from an EMBL/GenBank/DDBJ whole genome shotgun (WGS) entry which is preliminary data.</text>
</comment>
<dbReference type="AlphaFoldDB" id="A0A2S4NBU9"/>
<dbReference type="Pfam" id="PF13584">
    <property type="entry name" value="BatD"/>
    <property type="match status" value="2"/>
</dbReference>
<sequence>MVTIFVKETTMKMNRIVIFLLFCVGQLSWSQMQFYAESSKNNVHYNERFSVDFIMNFDGDNFEEPNFEASGFTVVFGPSQSISSSIIYGKASYTKTYSFVLKPNKKGLTTIKQAAIEYNGKIYKTAPIKINVIDGNDAPDPNTITPNKTNTSGLFLVADISNTSPYVNEPVTITYKLYFGYNLRITNDFGEISVPKYNNFWSQNFPITNFVGYEGSYKGNKMRYTILKKVVLYPQKAGLLQIDPLILQIDYETITGKTDFWGDPIGIRDSKRVSSGVQSLQIKPLPEAGKPADFAGAVGNFQFSMTPTRTSVKNGEPIDLELIVSGNGNLKLFNLPKPKADDELEIYDPEHKEQVVTNESGMTGKIIDKYTIIPQYKGNYAIKPVQFSYFDTQTKSYKTLSSKEIKIDVLDGPAPTGNNPKPNTANTATIKPKETKTSAWWYSLIAVPILGVIAFVWLKKKKQKPVLEEAKTVVSERLSKIYLTEAKANLDNKDVFYVALEKALHNFLKAKLNIETSEMSKDTIRELLKAKKVDDTAISGFIKLMENSDMARYAPASSTAIHYDYDEAERLINTLEKQLS</sequence>
<name>A0A2S4NBU9_9FLAO</name>
<evidence type="ECO:0000313" key="3">
    <source>
        <dbReference type="Proteomes" id="UP000237056"/>
    </source>
</evidence>
<keyword evidence="3" id="KW-1185">Reference proteome</keyword>
<evidence type="ECO:0000256" key="1">
    <source>
        <dbReference type="SAM" id="Phobius"/>
    </source>
</evidence>
<organism evidence="2 3">
    <name type="scientific">Flavobacterium croceum DSM 17960</name>
    <dbReference type="NCBI Taxonomy" id="1121886"/>
    <lineage>
        <taxon>Bacteria</taxon>
        <taxon>Pseudomonadati</taxon>
        <taxon>Bacteroidota</taxon>
        <taxon>Flavobacteriia</taxon>
        <taxon>Flavobacteriales</taxon>
        <taxon>Flavobacteriaceae</taxon>
        <taxon>Flavobacterium</taxon>
    </lineage>
</organism>
<gene>
    <name evidence="2" type="ORF">Q361_101280</name>
</gene>
<proteinExistence type="predicted"/>
<keyword evidence="1" id="KW-0472">Membrane</keyword>
<keyword evidence="1" id="KW-0812">Transmembrane</keyword>
<dbReference type="PANTHER" id="PTHR40940">
    <property type="entry name" value="PROTEIN BATD-RELATED"/>
    <property type="match status" value="1"/>
</dbReference>
<feature type="transmembrane region" description="Helical" evidence="1">
    <location>
        <begin position="439"/>
        <end position="458"/>
    </location>
</feature>
<keyword evidence="1" id="KW-1133">Transmembrane helix</keyword>
<evidence type="ECO:0000313" key="2">
    <source>
        <dbReference type="EMBL" id="POS03172.1"/>
    </source>
</evidence>
<reference evidence="2 3" key="1">
    <citation type="submission" date="2018-01" db="EMBL/GenBank/DDBJ databases">
        <title>Genomic Encyclopedia of Type Strains, Phase I: the one thousand microbial genomes (KMG-I) project.</title>
        <authorList>
            <person name="Goeker M."/>
        </authorList>
    </citation>
    <scope>NUCLEOTIDE SEQUENCE [LARGE SCALE GENOMIC DNA]</scope>
    <source>
        <strain evidence="2 3">DSM 17960</strain>
    </source>
</reference>
<dbReference type="Proteomes" id="UP000237056">
    <property type="component" value="Unassembled WGS sequence"/>
</dbReference>
<accession>A0A2S4NBU9</accession>
<dbReference type="PANTHER" id="PTHR40940:SF2">
    <property type="entry name" value="BATD"/>
    <property type="match status" value="1"/>
</dbReference>
<dbReference type="EMBL" id="PQNY01000001">
    <property type="protein sequence ID" value="POS03172.1"/>
    <property type="molecule type" value="Genomic_DNA"/>
</dbReference>
<protein>
    <submittedName>
        <fullName evidence="2">Oxygen tolerance protein BatD</fullName>
    </submittedName>
</protein>
<dbReference type="InterPro" id="IPR025738">
    <property type="entry name" value="BatD"/>
</dbReference>